<organism evidence="6">
    <name type="scientific">uncultured Helicobacter sp</name>
    <dbReference type="NCBI Taxonomy" id="175537"/>
    <lineage>
        <taxon>Bacteria</taxon>
        <taxon>Pseudomonadati</taxon>
        <taxon>Campylobacterota</taxon>
        <taxon>Epsilonproteobacteria</taxon>
        <taxon>Campylobacterales</taxon>
        <taxon>Helicobacteraceae</taxon>
        <taxon>Helicobacter</taxon>
        <taxon>environmental samples</taxon>
    </lineage>
</organism>
<dbReference type="NCBIfam" id="NF006302">
    <property type="entry name" value="PRK08487.1-5"/>
    <property type="match status" value="1"/>
</dbReference>
<protein>
    <recommendedName>
        <fullName evidence="5">DNA polymerase III delta N-terminal domain-containing protein</fullName>
    </recommendedName>
</protein>
<dbReference type="EMBL" id="MN577567">
    <property type="protein sequence ID" value="QGT50126.1"/>
    <property type="molecule type" value="Genomic_DNA"/>
</dbReference>
<dbReference type="GO" id="GO:0009360">
    <property type="term" value="C:DNA polymerase III complex"/>
    <property type="evidence" value="ECO:0007669"/>
    <property type="project" value="InterPro"/>
</dbReference>
<keyword evidence="3" id="KW-0235">DNA replication</keyword>
<dbReference type="SUPFAM" id="SSF52540">
    <property type="entry name" value="P-loop containing nucleoside triphosphate hydrolases"/>
    <property type="match status" value="1"/>
</dbReference>
<dbReference type="InterPro" id="IPR005790">
    <property type="entry name" value="DNA_polIII_delta"/>
</dbReference>
<dbReference type="GO" id="GO:0006261">
    <property type="term" value="P:DNA-templated DNA replication"/>
    <property type="evidence" value="ECO:0007669"/>
    <property type="project" value="TreeGrafter"/>
</dbReference>
<gene>
    <name evidence="6" type="ORF">Helico4rc_2460</name>
</gene>
<keyword evidence="1" id="KW-0808">Transferase</keyword>
<keyword evidence="4" id="KW-0239">DNA-directed DNA polymerase</keyword>
<dbReference type="GO" id="GO:0003887">
    <property type="term" value="F:DNA-directed DNA polymerase activity"/>
    <property type="evidence" value="ECO:0007669"/>
    <property type="project" value="UniProtKB-KW"/>
</dbReference>
<proteinExistence type="predicted"/>
<accession>A0A650EKL3</accession>
<evidence type="ECO:0000259" key="5">
    <source>
        <dbReference type="Pfam" id="PF06144"/>
    </source>
</evidence>
<dbReference type="Pfam" id="PF06144">
    <property type="entry name" value="DNA_pol3_delta"/>
    <property type="match status" value="1"/>
</dbReference>
<reference evidence="6" key="1">
    <citation type="journal article" date="2020" name="J. ISSAAS">
        <title>Lactobacilli and other gastrointestinal microbiota of Peromyscus leucopus, reservoir host for agents of Lyme disease and other zoonoses in North America.</title>
        <authorList>
            <person name="Milovic A."/>
            <person name="Bassam K."/>
            <person name="Shao H."/>
            <person name="Chatzistamou I."/>
            <person name="Tufts D.M."/>
            <person name="Diuk-Wasser M."/>
            <person name="Barbour A.G."/>
        </authorList>
    </citation>
    <scope>NUCLEOTIDE SEQUENCE</scope>
    <source>
        <strain evidence="6">LL4</strain>
    </source>
</reference>
<evidence type="ECO:0000256" key="4">
    <source>
        <dbReference type="ARBA" id="ARBA00022932"/>
    </source>
</evidence>
<dbReference type="Gene3D" id="1.10.8.60">
    <property type="match status" value="1"/>
</dbReference>
<dbReference type="PANTHER" id="PTHR34388">
    <property type="entry name" value="DNA POLYMERASE III SUBUNIT DELTA"/>
    <property type="match status" value="1"/>
</dbReference>
<dbReference type="GO" id="GO:0003677">
    <property type="term" value="F:DNA binding"/>
    <property type="evidence" value="ECO:0007669"/>
    <property type="project" value="InterPro"/>
</dbReference>
<name>A0A650EKL3_9HELI</name>
<dbReference type="AlphaFoldDB" id="A0A650EKL3"/>
<dbReference type="InterPro" id="IPR027417">
    <property type="entry name" value="P-loop_NTPase"/>
</dbReference>
<sequence length="340" mass="39341">MYKSQLDTLLKKTAPRASLLYGESEFLINYYSKKIAQNITTQSEEKTTFYFDEYQFESVNALLSQGSLFGGQSLVIIKTTQKLPAKEIQSFLKSIARYPQNALIVEYYAPASKSLGEYMRDCKAFVASFKNPELKGNDIAEVRFFMPQFDECKMFLQERARELGLVIDDRLLSHILSLHNNDIGIASKELEKFVIYKTDNQPKTIELGDVNVLCDGVASFSVEELNYALMDKKPFLEILHAIYEEGVNEIMMISEIQRFFYQLFLFFAYIKIHGKANAVEILGFNPPQQITQRLSHYCIRLKEQDYARIFEILSQWRYDVSKGQSKQSYNALIKIQALIR</sequence>
<evidence type="ECO:0000256" key="3">
    <source>
        <dbReference type="ARBA" id="ARBA00022705"/>
    </source>
</evidence>
<evidence type="ECO:0000313" key="6">
    <source>
        <dbReference type="EMBL" id="QGT50126.1"/>
    </source>
</evidence>
<evidence type="ECO:0000256" key="2">
    <source>
        <dbReference type="ARBA" id="ARBA00022695"/>
    </source>
</evidence>
<feature type="domain" description="DNA polymerase III delta N-terminal" evidence="5">
    <location>
        <begin position="19"/>
        <end position="108"/>
    </location>
</feature>
<dbReference type="NCBIfam" id="TIGR01128">
    <property type="entry name" value="holA"/>
    <property type="match status" value="1"/>
</dbReference>
<evidence type="ECO:0000256" key="1">
    <source>
        <dbReference type="ARBA" id="ARBA00022679"/>
    </source>
</evidence>
<dbReference type="Gene3D" id="3.40.50.300">
    <property type="entry name" value="P-loop containing nucleotide triphosphate hydrolases"/>
    <property type="match status" value="1"/>
</dbReference>
<dbReference type="PANTHER" id="PTHR34388:SF1">
    <property type="entry name" value="DNA POLYMERASE III SUBUNIT DELTA"/>
    <property type="match status" value="1"/>
</dbReference>
<dbReference type="InterPro" id="IPR010372">
    <property type="entry name" value="DNA_pol3_delta_N"/>
</dbReference>
<keyword evidence="2" id="KW-0548">Nucleotidyltransferase</keyword>